<comment type="caution">
    <text evidence="1">The sequence shown here is derived from an EMBL/GenBank/DDBJ whole genome shotgun (WGS) entry which is preliminary data.</text>
</comment>
<dbReference type="AlphaFoldDB" id="A0A8J5WZE5"/>
<protein>
    <submittedName>
        <fullName evidence="1">Uncharacterized protein</fullName>
    </submittedName>
</protein>
<dbReference type="Proteomes" id="UP000729402">
    <property type="component" value="Unassembled WGS sequence"/>
</dbReference>
<name>A0A8J5WZE5_ZIZPA</name>
<organism evidence="1 2">
    <name type="scientific">Zizania palustris</name>
    <name type="common">Northern wild rice</name>
    <dbReference type="NCBI Taxonomy" id="103762"/>
    <lineage>
        <taxon>Eukaryota</taxon>
        <taxon>Viridiplantae</taxon>
        <taxon>Streptophyta</taxon>
        <taxon>Embryophyta</taxon>
        <taxon>Tracheophyta</taxon>
        <taxon>Spermatophyta</taxon>
        <taxon>Magnoliopsida</taxon>
        <taxon>Liliopsida</taxon>
        <taxon>Poales</taxon>
        <taxon>Poaceae</taxon>
        <taxon>BOP clade</taxon>
        <taxon>Oryzoideae</taxon>
        <taxon>Oryzeae</taxon>
        <taxon>Zizaniinae</taxon>
        <taxon>Zizania</taxon>
    </lineage>
</organism>
<dbReference type="EMBL" id="JAAALK010000079">
    <property type="protein sequence ID" value="KAG8100268.1"/>
    <property type="molecule type" value="Genomic_DNA"/>
</dbReference>
<proteinExistence type="predicted"/>
<evidence type="ECO:0000313" key="2">
    <source>
        <dbReference type="Proteomes" id="UP000729402"/>
    </source>
</evidence>
<reference evidence="1" key="2">
    <citation type="submission" date="2021-02" db="EMBL/GenBank/DDBJ databases">
        <authorList>
            <person name="Kimball J.A."/>
            <person name="Haas M.W."/>
            <person name="Macchietto M."/>
            <person name="Kono T."/>
            <person name="Duquette J."/>
            <person name="Shao M."/>
        </authorList>
    </citation>
    <scope>NUCLEOTIDE SEQUENCE</scope>
    <source>
        <tissue evidence="1">Fresh leaf tissue</tissue>
    </source>
</reference>
<accession>A0A8J5WZE5</accession>
<evidence type="ECO:0000313" key="1">
    <source>
        <dbReference type="EMBL" id="KAG8100268.1"/>
    </source>
</evidence>
<gene>
    <name evidence="1" type="ORF">GUJ93_ZPchr0013g34923</name>
</gene>
<keyword evidence="2" id="KW-1185">Reference proteome</keyword>
<reference evidence="1" key="1">
    <citation type="journal article" date="2021" name="bioRxiv">
        <title>Whole Genome Assembly and Annotation of Northern Wild Rice, Zizania palustris L., Supports a Whole Genome Duplication in the Zizania Genus.</title>
        <authorList>
            <person name="Haas M."/>
            <person name="Kono T."/>
            <person name="Macchietto M."/>
            <person name="Millas R."/>
            <person name="McGilp L."/>
            <person name="Shao M."/>
            <person name="Duquette J."/>
            <person name="Hirsch C.N."/>
            <person name="Kimball J."/>
        </authorList>
    </citation>
    <scope>NUCLEOTIDE SEQUENCE</scope>
    <source>
        <tissue evidence="1">Fresh leaf tissue</tissue>
    </source>
</reference>
<sequence length="78" mass="8027">MAAAGATEREILDAFEAARKAADAAGAEEESPEAARCVDALRRLRGAPVTTSALVSTQVSHCRISTSTAAREGLGIEI</sequence>